<gene>
    <name evidence="2" type="ORF">DFW101_3487</name>
</gene>
<dbReference type="AlphaFoldDB" id="G7QC39"/>
<dbReference type="Proteomes" id="UP000004662">
    <property type="component" value="Chromosome"/>
</dbReference>
<keyword evidence="3" id="KW-1185">Reference proteome</keyword>
<evidence type="ECO:0000313" key="2">
    <source>
        <dbReference type="EMBL" id="EHJ49485.1"/>
    </source>
</evidence>
<proteinExistence type="predicted"/>
<organism evidence="2 3">
    <name type="scientific">Solidesulfovibrio carbinoliphilus subsp. oakridgensis</name>
    <dbReference type="NCBI Taxonomy" id="694327"/>
    <lineage>
        <taxon>Bacteria</taxon>
        <taxon>Pseudomonadati</taxon>
        <taxon>Thermodesulfobacteriota</taxon>
        <taxon>Desulfovibrionia</taxon>
        <taxon>Desulfovibrionales</taxon>
        <taxon>Desulfovibrionaceae</taxon>
        <taxon>Solidesulfovibrio</taxon>
    </lineage>
</organism>
<accession>G7QC39</accession>
<dbReference type="eggNOG" id="ENOG503167H">
    <property type="taxonomic scope" value="Bacteria"/>
</dbReference>
<sequence length="515" mass="48765">MSITQTISPIPDPPSIADSASFDERAEVFLNALPELATELNAFGTQANSTADAVDTAAGTATTKASEAASSASTASGAASTAATKASEASASATTASGAAATATTKAGEAATSATVASGAATTATTKAGEAADSATTASGAASTATTKAGEASTSATAAAGSATTATTKAGEASSSATSAASAKTAAESARDTAVAAKDLAVSSKDTAVAAATTATTKAGEAADSATAAAASAAAAAEIAAGNIPNATTEAAGKVELATTAETQTGTDATRAVTPAGAAATFSILGHVHTGVYEPANTNIQTHISRTDNPHAVTAAQVGAAPAAKGVTNGDGHDHSGGDGAQISYAALADLPTIPAAGSATPEALGTAAAGTASGLSHEDHVHAMPTAAQVGALATAGGAMTGRLDLLSTSEGMSARGSISGAQTLDMALGNCFTATVTAATTFAPSNVPASGVLAGFVLLLTNGGAYTITWPTGTKWAGGTAPTLTTSGTDALVFVTTDGGTTWKAFVSGKDLK</sequence>
<dbReference type="RefSeq" id="WP_009182809.1">
    <property type="nucleotide sequence ID" value="NZ_CM001368.1"/>
</dbReference>
<dbReference type="STRING" id="694327.DFW101_3487"/>
<dbReference type="SUPFAM" id="SSF110296">
    <property type="entry name" value="Oligoxyloglucan reducing end-specific cellobiohydrolase"/>
    <property type="match status" value="1"/>
</dbReference>
<name>G7QC39_9BACT</name>
<dbReference type="HOGENOM" id="CLU_528672_0_0_7"/>
<dbReference type="EMBL" id="CM001368">
    <property type="protein sequence ID" value="EHJ49485.1"/>
    <property type="molecule type" value="Genomic_DNA"/>
</dbReference>
<protein>
    <submittedName>
        <fullName evidence="2">Cell wall surface anchor family protein</fullName>
    </submittedName>
</protein>
<evidence type="ECO:0000256" key="1">
    <source>
        <dbReference type="SAM" id="MobiDB-lite"/>
    </source>
</evidence>
<reference evidence="3" key="1">
    <citation type="journal article" date="2015" name="Genome Announc.">
        <title>High-Quality Draft Genome Sequence of Desulfovibrio carbinoliphilus FW-101-2B, an Organic Acid-Oxidizing Sulfate-Reducing Bacterium Isolated from Uranium(VI)-Contaminated Groundwater.</title>
        <authorList>
            <person name="Ramsay B.D."/>
            <person name="Hwang C."/>
            <person name="Woo H.L."/>
            <person name="Carroll S.L."/>
            <person name="Lucas S."/>
            <person name="Han J."/>
            <person name="Lapidus A.L."/>
            <person name="Cheng J.F."/>
            <person name="Goodwin L.A."/>
            <person name="Pitluck S."/>
            <person name="Peters L."/>
            <person name="Chertkov O."/>
            <person name="Held B."/>
            <person name="Detter J.C."/>
            <person name="Han C.S."/>
            <person name="Tapia R."/>
            <person name="Land M.L."/>
            <person name="Hauser L.J."/>
            <person name="Kyrpides N.C."/>
            <person name="Ivanova N.N."/>
            <person name="Mikhailova N."/>
            <person name="Pagani I."/>
            <person name="Woyke T."/>
            <person name="Arkin A.P."/>
            <person name="Dehal P."/>
            <person name="Chivian D."/>
            <person name="Criddle C.S."/>
            <person name="Wu W."/>
            <person name="Chakraborty R."/>
            <person name="Hazen T.C."/>
            <person name="Fields M.W."/>
        </authorList>
    </citation>
    <scope>NUCLEOTIDE SEQUENCE [LARGE SCALE GENOMIC DNA]</scope>
    <source>
        <strain evidence="3">FW-101-2B</strain>
    </source>
</reference>
<feature type="region of interest" description="Disordered" evidence="1">
    <location>
        <begin position="109"/>
        <end position="179"/>
    </location>
</feature>
<evidence type="ECO:0000313" key="3">
    <source>
        <dbReference type="Proteomes" id="UP000004662"/>
    </source>
</evidence>
<dbReference type="OrthoDB" id="7710585at2"/>